<evidence type="ECO:0000313" key="2">
    <source>
        <dbReference type="EMBL" id="PIL44079.1"/>
    </source>
</evidence>
<dbReference type="RefSeq" id="WP_099789630.1">
    <property type="nucleotide sequence ID" value="NZ_JBHLYV010000017.1"/>
</dbReference>
<dbReference type="OrthoDB" id="10015268at2"/>
<sequence length="77" mass="8074">MRLSDEPADIPGGEELAGDAGLDDVAEIQQSAQREGMGRHRHRGRGHDQAEDATADVDKLGSQQPGAAKTGDGGPRR</sequence>
<comment type="caution">
    <text evidence="2">The sequence shown here is derived from an EMBL/GenBank/DDBJ whole genome shotgun (WGS) entry which is preliminary data.</text>
</comment>
<accession>A0A2G8TDN1</accession>
<reference evidence="2 3" key="1">
    <citation type="submission" date="2017-10" db="EMBL/GenBank/DDBJ databases">
        <title>Massilia psychrophilum sp. nov., a novel purple-pigmented bacterium isolated from Tianshan glacier, Xinjiang Municipality, China.</title>
        <authorList>
            <person name="Wang H."/>
        </authorList>
    </citation>
    <scope>NUCLEOTIDE SEQUENCE [LARGE SCALE GENOMIC DNA]</scope>
    <source>
        <strain evidence="2 3">JCM 30074</strain>
    </source>
</reference>
<proteinExistence type="predicted"/>
<dbReference type="Proteomes" id="UP000230390">
    <property type="component" value="Unassembled WGS sequence"/>
</dbReference>
<feature type="region of interest" description="Disordered" evidence="1">
    <location>
        <begin position="1"/>
        <end position="77"/>
    </location>
</feature>
<protein>
    <submittedName>
        <fullName evidence="2">Uncharacterized protein</fullName>
    </submittedName>
</protein>
<gene>
    <name evidence="2" type="ORF">CR105_15335</name>
</gene>
<dbReference type="EMBL" id="PDOC01000009">
    <property type="protein sequence ID" value="PIL44079.1"/>
    <property type="molecule type" value="Genomic_DNA"/>
</dbReference>
<dbReference type="AlphaFoldDB" id="A0A2G8TDN1"/>
<evidence type="ECO:0000313" key="3">
    <source>
        <dbReference type="Proteomes" id="UP000230390"/>
    </source>
</evidence>
<organism evidence="2 3">
    <name type="scientific">Massilia eurypsychrophila</name>
    <dbReference type="NCBI Taxonomy" id="1485217"/>
    <lineage>
        <taxon>Bacteria</taxon>
        <taxon>Pseudomonadati</taxon>
        <taxon>Pseudomonadota</taxon>
        <taxon>Betaproteobacteria</taxon>
        <taxon>Burkholderiales</taxon>
        <taxon>Oxalobacteraceae</taxon>
        <taxon>Telluria group</taxon>
        <taxon>Massilia</taxon>
    </lineage>
</organism>
<name>A0A2G8TDN1_9BURK</name>
<keyword evidence="3" id="KW-1185">Reference proteome</keyword>
<evidence type="ECO:0000256" key="1">
    <source>
        <dbReference type="SAM" id="MobiDB-lite"/>
    </source>
</evidence>